<dbReference type="RefSeq" id="WP_377374990.1">
    <property type="nucleotide sequence ID" value="NZ_JBHSSW010000003.1"/>
</dbReference>
<protein>
    <submittedName>
        <fullName evidence="2">Peptidoglycan-binding protein</fullName>
    </submittedName>
</protein>
<dbReference type="Pfam" id="PF01471">
    <property type="entry name" value="PG_binding_1"/>
    <property type="match status" value="1"/>
</dbReference>
<keyword evidence="3" id="KW-1185">Reference proteome</keyword>
<organism evidence="2 3">
    <name type="scientific">Ponticaulis profundi</name>
    <dbReference type="NCBI Taxonomy" id="2665222"/>
    <lineage>
        <taxon>Bacteria</taxon>
        <taxon>Pseudomonadati</taxon>
        <taxon>Pseudomonadota</taxon>
        <taxon>Alphaproteobacteria</taxon>
        <taxon>Hyphomonadales</taxon>
        <taxon>Hyphomonadaceae</taxon>
        <taxon>Ponticaulis</taxon>
    </lineage>
</organism>
<evidence type="ECO:0000259" key="1">
    <source>
        <dbReference type="Pfam" id="PF01471"/>
    </source>
</evidence>
<dbReference type="EMBL" id="JBHSSW010000003">
    <property type="protein sequence ID" value="MFC6196920.1"/>
    <property type="molecule type" value="Genomic_DNA"/>
</dbReference>
<comment type="caution">
    <text evidence="2">The sequence shown here is derived from an EMBL/GenBank/DDBJ whole genome shotgun (WGS) entry which is preliminary data.</text>
</comment>
<gene>
    <name evidence="2" type="ORF">ACFQDM_02465</name>
</gene>
<feature type="domain" description="Peptidoglycan binding-like" evidence="1">
    <location>
        <begin position="36"/>
        <end position="84"/>
    </location>
</feature>
<sequence length="262" mass="29693">MSYTFTEDTSVLYRWIRDEVELESTIKRGKRGIAARRVQEWLSLNGFSLVIDGDYGRVTEMTVAEFQHYNGLNETGEVNDATWRVFVRRMLDVLRRPDEVPDRFDAAMLKAAERHLAVHPRETGGQNMGPWVRLYMKGNEGHSWPWCAGFTTFLMEQASEITGKDMPMEGSFSCDWLAANAKAKGTLVPEHDAGPNTVPPGSLFLVRRTSTDWTHTGLVVEAGRDLFKTIEGNTNDEGSREGYEVCARRRGYGSKDFIIFPE</sequence>
<dbReference type="Proteomes" id="UP001596303">
    <property type="component" value="Unassembled WGS sequence"/>
</dbReference>
<evidence type="ECO:0000313" key="2">
    <source>
        <dbReference type="EMBL" id="MFC6196920.1"/>
    </source>
</evidence>
<proteinExistence type="predicted"/>
<accession>A0ABW1S5R8</accession>
<reference evidence="3" key="1">
    <citation type="journal article" date="2019" name="Int. J. Syst. Evol. Microbiol.">
        <title>The Global Catalogue of Microorganisms (GCM) 10K type strain sequencing project: providing services to taxonomists for standard genome sequencing and annotation.</title>
        <authorList>
            <consortium name="The Broad Institute Genomics Platform"/>
            <consortium name="The Broad Institute Genome Sequencing Center for Infectious Disease"/>
            <person name="Wu L."/>
            <person name="Ma J."/>
        </authorList>
    </citation>
    <scope>NUCLEOTIDE SEQUENCE [LARGE SCALE GENOMIC DNA]</scope>
    <source>
        <strain evidence="3">CGMCC-1.15741</strain>
    </source>
</reference>
<dbReference type="InterPro" id="IPR002477">
    <property type="entry name" value="Peptidoglycan-bd-like"/>
</dbReference>
<dbReference type="SUPFAM" id="SSF47090">
    <property type="entry name" value="PGBD-like"/>
    <property type="match status" value="1"/>
</dbReference>
<evidence type="ECO:0000313" key="3">
    <source>
        <dbReference type="Proteomes" id="UP001596303"/>
    </source>
</evidence>
<dbReference type="InterPro" id="IPR036365">
    <property type="entry name" value="PGBD-like_sf"/>
</dbReference>
<dbReference type="Gene3D" id="1.10.101.10">
    <property type="entry name" value="PGBD-like superfamily/PGBD"/>
    <property type="match status" value="1"/>
</dbReference>
<dbReference type="InterPro" id="IPR036366">
    <property type="entry name" value="PGBDSf"/>
</dbReference>
<name>A0ABW1S5R8_9PROT</name>